<organism evidence="3 4">
    <name type="scientific">Anncaliia algerae PRA339</name>
    <dbReference type="NCBI Taxonomy" id="1288291"/>
    <lineage>
        <taxon>Eukaryota</taxon>
        <taxon>Fungi</taxon>
        <taxon>Fungi incertae sedis</taxon>
        <taxon>Microsporidia</taxon>
        <taxon>Tubulinosematoidea</taxon>
        <taxon>Tubulinosematidae</taxon>
        <taxon>Anncaliia</taxon>
    </lineage>
</organism>
<gene>
    <name evidence="3" type="ORF">H312_00199</name>
</gene>
<feature type="compositionally biased region" description="Polar residues" evidence="1">
    <location>
        <begin position="161"/>
        <end position="173"/>
    </location>
</feature>
<accession>A0A059F6G7</accession>
<reference evidence="3 4" key="2">
    <citation type="submission" date="2014-03" db="EMBL/GenBank/DDBJ databases">
        <title>The Genome Sequence of Anncaliia algerae insect isolate PRA339.</title>
        <authorList>
            <consortium name="The Broad Institute Genome Sequencing Platform"/>
            <consortium name="The Broad Institute Genome Sequencing Center for Infectious Disease"/>
            <person name="Cuomo C."/>
            <person name="Becnel J."/>
            <person name="Sanscrainte N."/>
            <person name="Walker B."/>
            <person name="Young S.K."/>
            <person name="Zeng Q."/>
            <person name="Gargeya S."/>
            <person name="Fitzgerald M."/>
            <person name="Haas B."/>
            <person name="Abouelleil A."/>
            <person name="Alvarado L."/>
            <person name="Arachchi H.M."/>
            <person name="Berlin A.M."/>
            <person name="Chapman S.B."/>
            <person name="Dewar J."/>
            <person name="Goldberg J."/>
            <person name="Griggs A."/>
            <person name="Gujja S."/>
            <person name="Hansen M."/>
            <person name="Howarth C."/>
            <person name="Imamovic A."/>
            <person name="Larimer J."/>
            <person name="McCowan C."/>
            <person name="Murphy C."/>
            <person name="Neiman D."/>
            <person name="Pearson M."/>
            <person name="Priest M."/>
            <person name="Roberts A."/>
            <person name="Saif S."/>
            <person name="Shea T."/>
            <person name="Sisk P."/>
            <person name="Sykes S."/>
            <person name="Wortman J."/>
            <person name="Nusbaum C."/>
            <person name="Birren B."/>
        </authorList>
    </citation>
    <scope>NUCLEOTIDE SEQUENCE [LARGE SCALE GENOMIC DNA]</scope>
    <source>
        <strain evidence="3 4">PRA339</strain>
    </source>
</reference>
<feature type="signal peptide" evidence="2">
    <location>
        <begin position="1"/>
        <end position="24"/>
    </location>
</feature>
<dbReference type="OrthoDB" id="10492573at2759"/>
<evidence type="ECO:0008006" key="5">
    <source>
        <dbReference type="Google" id="ProtNLM"/>
    </source>
</evidence>
<keyword evidence="2" id="KW-0732">Signal</keyword>
<feature type="chain" id="PRO_5001576981" description="Extracellular membrane protein CFEM domain-containing protein" evidence="2">
    <location>
        <begin position="25"/>
        <end position="969"/>
    </location>
</feature>
<sequence length="969" mass="109483">MFTKFVCNMFKIFLIFLIIAPVYCKTEVRTIKFTIQKGGKTIHITRTYYNKHGVPVNAKNNGLPAQNFVVSPAKNKKIKYPGIPDPFTQTPDTNKPLLYSLIQPRNIQDIPRENIKYTTDKMIEPFETEKPYEVPKVLSDDKLKNNEIIPEISSDPYKQEPLNQDENLGSDSQPDAKPILANQTSIDDLANVLDETENIPNILPFPLSDENKRQNNVNCLGKECEQKADTILAVIKNCTNNPELCLKQDNLQNDLKNDLNFNNHKGFNNKHKGKCIGGECSENGDMNLIINNCLSDISLCPPFLSSISKAVAKSKERSECNTIECKSQKNEALKKIQLCSQNANNCPSLMRFSISNQLDSEAKCQGGECNTSPFNMKKALADCQTDLEKCPPIFNFSFSFIKNLKNISQSKCIGQECEAEALKLNKNIRDCLLGSANCPPTIFKATSSFRRSFERMKARSKCEAEGNCESIGDCIGGECEGTAKCIAEGTCEAFTSKKAKMASDCLTDVSKCIAIMQEIFAEAKTESKGKCEADGICEAVCIGDDCLLLASEVKAIQDCIADPGLCPPLKDGMFADHVAKHSINKHNGDCFGDLGNCEGIKGNLIKGFENCIENPDLCSPMIGLIPMMNEICDITFQPNIKLLSECIVNDCFSNMNNLFFKISNVLSNNKRECDNEKESNCDVNLDNLLNFLFKMLNDCSGKEVLCSSFESNDYCFIQEYLNNTHPQSIYENIDCLDFECKNILEYLPDIFKKCLLKEDLGIQIEDDFLENLDFIIQGINFAEDTHWMPHIKLLHKSDCIGKECFSKKEDRKNLQKSNSAHSMVYPMYKNSYSFSKKSISQKYSKRFNNQNICNNLLRNVLAIMRKCMFNLCKAVRTIIPEKIHFFHQITNHSSHGYPHQLSNLLKNKVGLVIPQHNPPHKKNKNFDNKKDHSFHDNVISYDLNKLGNKNIRKHDPEHIKDKLQHNHHN</sequence>
<dbReference type="VEuPathDB" id="MicrosporidiaDB:H312_00199"/>
<protein>
    <recommendedName>
        <fullName evidence="5">Extracellular membrane protein CFEM domain-containing protein</fullName>
    </recommendedName>
</protein>
<dbReference type="AlphaFoldDB" id="A0A059F6G7"/>
<name>A0A059F6G7_9MICR</name>
<evidence type="ECO:0000256" key="1">
    <source>
        <dbReference type="SAM" id="MobiDB-lite"/>
    </source>
</evidence>
<proteinExistence type="predicted"/>
<dbReference type="HOGENOM" id="CLU_305860_0_0_1"/>
<evidence type="ECO:0000313" key="3">
    <source>
        <dbReference type="EMBL" id="KCZ82541.1"/>
    </source>
</evidence>
<reference evidence="4" key="1">
    <citation type="submission" date="2013-02" db="EMBL/GenBank/DDBJ databases">
        <authorList>
            <consortium name="The Broad Institute Genome Sequencing Platform"/>
            <person name="Cuomo C."/>
            <person name="Becnel J."/>
            <person name="Sanscrainte N."/>
            <person name="Walker B."/>
            <person name="Young S.K."/>
            <person name="Zeng Q."/>
            <person name="Gargeya S."/>
            <person name="Fitzgerald M."/>
            <person name="Haas B."/>
            <person name="Abouelleil A."/>
            <person name="Alvarado L."/>
            <person name="Arachchi H.M."/>
            <person name="Berlin A.M."/>
            <person name="Chapman S.B."/>
            <person name="Dewar J."/>
            <person name="Goldberg J."/>
            <person name="Griggs A."/>
            <person name="Gujja S."/>
            <person name="Hansen M."/>
            <person name="Howarth C."/>
            <person name="Imamovic A."/>
            <person name="Larimer J."/>
            <person name="McCowan C."/>
            <person name="Murphy C."/>
            <person name="Neiman D."/>
            <person name="Pearson M."/>
            <person name="Priest M."/>
            <person name="Roberts A."/>
            <person name="Saif S."/>
            <person name="Shea T."/>
            <person name="Sisk P."/>
            <person name="Sykes S."/>
            <person name="Wortman J."/>
            <person name="Nusbaum C."/>
            <person name="Birren B."/>
        </authorList>
    </citation>
    <scope>NUCLEOTIDE SEQUENCE [LARGE SCALE GENOMIC DNA]</scope>
    <source>
        <strain evidence="4">PRA339</strain>
    </source>
</reference>
<dbReference type="Proteomes" id="UP000030655">
    <property type="component" value="Unassembled WGS sequence"/>
</dbReference>
<evidence type="ECO:0000313" key="4">
    <source>
        <dbReference type="Proteomes" id="UP000030655"/>
    </source>
</evidence>
<keyword evidence="4" id="KW-1185">Reference proteome</keyword>
<feature type="region of interest" description="Disordered" evidence="1">
    <location>
        <begin position="150"/>
        <end position="178"/>
    </location>
</feature>
<evidence type="ECO:0000256" key="2">
    <source>
        <dbReference type="SAM" id="SignalP"/>
    </source>
</evidence>
<dbReference type="EMBL" id="KK365130">
    <property type="protein sequence ID" value="KCZ82541.1"/>
    <property type="molecule type" value="Genomic_DNA"/>
</dbReference>